<accession>A0A8J5JVE9</accession>
<evidence type="ECO:0000313" key="2">
    <source>
        <dbReference type="Proteomes" id="UP000747542"/>
    </source>
</evidence>
<gene>
    <name evidence="1" type="primary">ZBED9-L7</name>
    <name evidence="1" type="ORF">Hamer_G007398</name>
</gene>
<organism evidence="1 2">
    <name type="scientific">Homarus americanus</name>
    <name type="common">American lobster</name>
    <dbReference type="NCBI Taxonomy" id="6706"/>
    <lineage>
        <taxon>Eukaryota</taxon>
        <taxon>Metazoa</taxon>
        <taxon>Ecdysozoa</taxon>
        <taxon>Arthropoda</taxon>
        <taxon>Crustacea</taxon>
        <taxon>Multicrustacea</taxon>
        <taxon>Malacostraca</taxon>
        <taxon>Eumalacostraca</taxon>
        <taxon>Eucarida</taxon>
        <taxon>Decapoda</taxon>
        <taxon>Pleocyemata</taxon>
        <taxon>Astacidea</taxon>
        <taxon>Nephropoidea</taxon>
        <taxon>Nephropidae</taxon>
        <taxon>Homarus</taxon>
    </lineage>
</organism>
<keyword evidence="2" id="KW-1185">Reference proteome</keyword>
<dbReference type="Proteomes" id="UP000747542">
    <property type="component" value="Unassembled WGS sequence"/>
</dbReference>
<reference evidence="1" key="1">
    <citation type="journal article" date="2021" name="Sci. Adv.">
        <title>The American lobster genome reveals insights on longevity, neural, and immune adaptations.</title>
        <authorList>
            <person name="Polinski J.M."/>
            <person name="Zimin A.V."/>
            <person name="Clark K.F."/>
            <person name="Kohn A.B."/>
            <person name="Sadowski N."/>
            <person name="Timp W."/>
            <person name="Ptitsyn A."/>
            <person name="Khanna P."/>
            <person name="Romanova D.Y."/>
            <person name="Williams P."/>
            <person name="Greenwood S.J."/>
            <person name="Moroz L.L."/>
            <person name="Walt D.R."/>
            <person name="Bodnar A.G."/>
        </authorList>
    </citation>
    <scope>NUCLEOTIDE SEQUENCE</scope>
    <source>
        <strain evidence="1">GMGI-L3</strain>
    </source>
</reference>
<proteinExistence type="predicted"/>
<dbReference type="EMBL" id="JAHLQT010028808">
    <property type="protein sequence ID" value="KAG7161758.1"/>
    <property type="molecule type" value="Genomic_DNA"/>
</dbReference>
<dbReference type="AlphaFoldDB" id="A0A8J5JVE9"/>
<evidence type="ECO:0000313" key="1">
    <source>
        <dbReference type="EMBL" id="KAG7161758.1"/>
    </source>
</evidence>
<comment type="caution">
    <text evidence="1">The sequence shown here is derived from an EMBL/GenBank/DDBJ whole genome shotgun (WGS) entry which is preliminary data.</text>
</comment>
<dbReference type="PANTHER" id="PTHR45913">
    <property type="entry name" value="EPM2A-INTERACTING PROTEIN 1"/>
    <property type="match status" value="1"/>
</dbReference>
<name>A0A8J5JVE9_HOMAM</name>
<sequence>MLTKWGIDLKSVVSLTTDGALSIIGSGRGLVGHLKEDHTDMLLYHCIIHQSVLCATLGEEYAEVMEKLMKLVNFLRVTSSR</sequence>
<protein>
    <submittedName>
        <fullName evidence="1">SCAN domain-containing protein 3-like 7</fullName>
    </submittedName>
</protein>
<dbReference type="PANTHER" id="PTHR45913:SF21">
    <property type="entry name" value="DUF4371 DOMAIN-CONTAINING PROTEIN"/>
    <property type="match status" value="1"/>
</dbReference>